<protein>
    <submittedName>
        <fullName evidence="1">Uncharacterized protein</fullName>
    </submittedName>
</protein>
<dbReference type="Proteomes" id="UP001190700">
    <property type="component" value="Unassembled WGS sequence"/>
</dbReference>
<sequence length="154" mass="17660">MPAAEKAYEIWATQCAVERLGLLSWTWVINPEDPRDLRFTLDTSASLWIKHELLEVGLSNDSIEEVKRCATLTVNAWHNNWVTALRSLQAKQTLMTLATRDKSVQSRERIQFLKVSLTSPLPTWRNVCTICKHSNELECRYKATLPTTFADVKV</sequence>
<gene>
    <name evidence="1" type="ORF">CYMTET_19481</name>
</gene>
<dbReference type="AlphaFoldDB" id="A0AAE0G7B8"/>
<name>A0AAE0G7B8_9CHLO</name>
<dbReference type="EMBL" id="LGRX02009094">
    <property type="protein sequence ID" value="KAK3272211.1"/>
    <property type="molecule type" value="Genomic_DNA"/>
</dbReference>
<keyword evidence="2" id="KW-1185">Reference proteome</keyword>
<accession>A0AAE0G7B8</accession>
<comment type="caution">
    <text evidence="1">The sequence shown here is derived from an EMBL/GenBank/DDBJ whole genome shotgun (WGS) entry which is preliminary data.</text>
</comment>
<proteinExistence type="predicted"/>
<evidence type="ECO:0000313" key="1">
    <source>
        <dbReference type="EMBL" id="KAK3272211.1"/>
    </source>
</evidence>
<evidence type="ECO:0000313" key="2">
    <source>
        <dbReference type="Proteomes" id="UP001190700"/>
    </source>
</evidence>
<reference evidence="1 2" key="1">
    <citation type="journal article" date="2015" name="Genome Biol. Evol.">
        <title>Comparative Genomics of a Bacterivorous Green Alga Reveals Evolutionary Causalities and Consequences of Phago-Mixotrophic Mode of Nutrition.</title>
        <authorList>
            <person name="Burns J.A."/>
            <person name="Paasch A."/>
            <person name="Narechania A."/>
            <person name="Kim E."/>
        </authorList>
    </citation>
    <scope>NUCLEOTIDE SEQUENCE [LARGE SCALE GENOMIC DNA]</scope>
    <source>
        <strain evidence="1 2">PLY_AMNH</strain>
    </source>
</reference>
<organism evidence="1 2">
    <name type="scientific">Cymbomonas tetramitiformis</name>
    <dbReference type="NCBI Taxonomy" id="36881"/>
    <lineage>
        <taxon>Eukaryota</taxon>
        <taxon>Viridiplantae</taxon>
        <taxon>Chlorophyta</taxon>
        <taxon>Pyramimonadophyceae</taxon>
        <taxon>Pyramimonadales</taxon>
        <taxon>Pyramimonadaceae</taxon>
        <taxon>Cymbomonas</taxon>
    </lineage>
</organism>